<feature type="domain" description="Ubiquitin-like protease family profile" evidence="6">
    <location>
        <begin position="364"/>
        <end position="629"/>
    </location>
</feature>
<evidence type="ECO:0000256" key="4">
    <source>
        <dbReference type="ARBA" id="ARBA00022786"/>
    </source>
</evidence>
<keyword evidence="3" id="KW-0645">Protease</keyword>
<sequence length="680" mass="76695">MLHEVADAMAAEKRSDLLISQTMIKCSTPNCAGFSYSSGVACTVCNQIIKPTSEFADEITSQTKVEQVGAKRRLLEQPIKNVSCSPQSTFSYPLVVLSIAKVGVFDARQKPCIISSRDLSFSFYDEVTWIPVRISAEEVNCIMFCERIQVIFLRPTEALMRKLLKQIRSTATSRNTEYDKMWLTIVLKDIPQIRNIPDASCPSPYLTVQQLELFTSSVRLTGGHCVMEFSYDLAQKLLTANGVKLTRPNTNIPIATTAGISNVGNLVPKKTTPSFTLLSPAHIEHMASDPTFCISDSPKSSDATSEKDVQAAVPTSIQVLNEDLVILTDDGAPTVPPTELKSTSTDCQAPNGFVYRPPGSSDGILLTTEDVACLTPGSFLNDTIINFYLKYLFFEQLSAFQRQATHLFNCFFYSRLSSTPAPSVAVPNCPTDNANPDQLRMARHSNVAKWTRRVDLFSKDYIIIPINENLHWFLGLVCYPWMAGMVSYTKLYEAFAFDLCQLNPEFVDVDHIHVGQVDIGQEELTVLPTDKKGEAFDRWRRRRLAWLRRRGINAMPCILLFDSIPSHSRVSNLHVIRNYLQAEWNVRRSERDGPLYFNKDTIRGFSPRVPSQSNLVDCGIFLLHYVEMFFRKPVKSYTKDYFQNEMSSWFCSETLGQKRSVIRNLIQQLRKRATEGEGTT</sequence>
<dbReference type="EMBL" id="GEEE01004295">
    <property type="protein sequence ID" value="JAP58930.1"/>
    <property type="molecule type" value="Transcribed_RNA"/>
</dbReference>
<reference evidence="7" key="1">
    <citation type="submission" date="2016-01" db="EMBL/GenBank/DDBJ databases">
        <title>Reference transcriptome for the parasite Schistocephalus solidus: insights into the molecular evolution of parasitism.</title>
        <authorList>
            <person name="Hebert F.O."/>
            <person name="Grambauer S."/>
            <person name="Barber I."/>
            <person name="Landry C.R."/>
            <person name="Aubin-Horth N."/>
        </authorList>
    </citation>
    <scope>NUCLEOTIDE SEQUENCE</scope>
</reference>
<dbReference type="GO" id="GO:0005737">
    <property type="term" value="C:cytoplasm"/>
    <property type="evidence" value="ECO:0007669"/>
    <property type="project" value="TreeGrafter"/>
</dbReference>
<dbReference type="InterPro" id="IPR051947">
    <property type="entry name" value="Sentrin-specific_protease"/>
</dbReference>
<evidence type="ECO:0000256" key="2">
    <source>
        <dbReference type="ARBA" id="ARBA00022553"/>
    </source>
</evidence>
<dbReference type="AlphaFoldDB" id="A0A0X3Q656"/>
<dbReference type="Gene3D" id="3.40.395.10">
    <property type="entry name" value="Adenoviral Proteinase, Chain A"/>
    <property type="match status" value="1"/>
</dbReference>
<dbReference type="GO" id="GO:0005634">
    <property type="term" value="C:nucleus"/>
    <property type="evidence" value="ECO:0007669"/>
    <property type="project" value="TreeGrafter"/>
</dbReference>
<evidence type="ECO:0000256" key="1">
    <source>
        <dbReference type="ARBA" id="ARBA00005234"/>
    </source>
</evidence>
<keyword evidence="2" id="KW-0597">Phosphoprotein</keyword>
<dbReference type="PROSITE" id="PS50600">
    <property type="entry name" value="ULP_PROTEASE"/>
    <property type="match status" value="1"/>
</dbReference>
<dbReference type="GO" id="GO:0016926">
    <property type="term" value="P:protein desumoylation"/>
    <property type="evidence" value="ECO:0007669"/>
    <property type="project" value="TreeGrafter"/>
</dbReference>
<protein>
    <recommendedName>
        <fullName evidence="6">Ubiquitin-like protease family profile domain-containing protein</fullName>
    </recommendedName>
</protein>
<accession>A0A0X3Q656</accession>
<dbReference type="PANTHER" id="PTHR46896:SF3">
    <property type="entry name" value="FI06413P-RELATED"/>
    <property type="match status" value="1"/>
</dbReference>
<evidence type="ECO:0000259" key="6">
    <source>
        <dbReference type="PROSITE" id="PS50600"/>
    </source>
</evidence>
<evidence type="ECO:0000256" key="3">
    <source>
        <dbReference type="ARBA" id="ARBA00022670"/>
    </source>
</evidence>
<evidence type="ECO:0000256" key="5">
    <source>
        <dbReference type="ARBA" id="ARBA00022801"/>
    </source>
</evidence>
<name>A0A0X3Q656_SCHSO</name>
<dbReference type="InterPro" id="IPR003653">
    <property type="entry name" value="Peptidase_C48_C"/>
</dbReference>
<comment type="similarity">
    <text evidence="1">Belongs to the peptidase C48 family.</text>
</comment>
<keyword evidence="5" id="KW-0378">Hydrolase</keyword>
<dbReference type="InterPro" id="IPR038765">
    <property type="entry name" value="Papain-like_cys_pep_sf"/>
</dbReference>
<evidence type="ECO:0000313" key="7">
    <source>
        <dbReference type="EMBL" id="JAP58930.1"/>
    </source>
</evidence>
<dbReference type="GO" id="GO:0070139">
    <property type="term" value="F:SUMO-specific endopeptidase activity"/>
    <property type="evidence" value="ECO:0007669"/>
    <property type="project" value="TreeGrafter"/>
</dbReference>
<proteinExistence type="inferred from homology"/>
<dbReference type="Pfam" id="PF02902">
    <property type="entry name" value="Peptidase_C48"/>
    <property type="match status" value="1"/>
</dbReference>
<dbReference type="PANTHER" id="PTHR46896">
    <property type="entry name" value="SENTRIN-SPECIFIC PROTEASE"/>
    <property type="match status" value="1"/>
</dbReference>
<keyword evidence="4" id="KW-0833">Ubl conjugation pathway</keyword>
<dbReference type="SUPFAM" id="SSF54001">
    <property type="entry name" value="Cysteine proteinases"/>
    <property type="match status" value="1"/>
</dbReference>
<gene>
    <name evidence="7" type="ORF">TR105179</name>
</gene>
<dbReference type="GO" id="GO:0006508">
    <property type="term" value="P:proteolysis"/>
    <property type="evidence" value="ECO:0007669"/>
    <property type="project" value="UniProtKB-KW"/>
</dbReference>
<organism evidence="7">
    <name type="scientific">Schistocephalus solidus</name>
    <name type="common">Tapeworm</name>
    <dbReference type="NCBI Taxonomy" id="70667"/>
    <lineage>
        <taxon>Eukaryota</taxon>
        <taxon>Metazoa</taxon>
        <taxon>Spiralia</taxon>
        <taxon>Lophotrochozoa</taxon>
        <taxon>Platyhelminthes</taxon>
        <taxon>Cestoda</taxon>
        <taxon>Eucestoda</taxon>
        <taxon>Diphyllobothriidea</taxon>
        <taxon>Diphyllobothriidae</taxon>
        <taxon>Schistocephalus</taxon>
    </lineage>
</organism>